<accession>A0A914IDF1</accession>
<proteinExistence type="predicted"/>
<evidence type="ECO:0000256" key="1">
    <source>
        <dbReference type="SAM" id="SignalP"/>
    </source>
</evidence>
<dbReference type="AlphaFoldDB" id="A0A914IDF1"/>
<keyword evidence="2" id="KW-1185">Reference proteome</keyword>
<sequence>MDVTNSAAVVAFVFLTALTLPGLSWVDDSALSLGNDSALSLRNDSALIVSLGNDSALSWGDDSALSWLDDSASSSEELTPCQKMMAKCRDNWGECFDRHAFNGDACCQQGASFKCGNDMTGPEAVSKDPVFAKLVKCMMAGHPDLVKKG</sequence>
<keyword evidence="1" id="KW-0732">Signal</keyword>
<protein>
    <submittedName>
        <fullName evidence="3">Uncharacterized protein</fullName>
    </submittedName>
</protein>
<feature type="chain" id="PRO_5037226126" evidence="1">
    <location>
        <begin position="25"/>
        <end position="149"/>
    </location>
</feature>
<dbReference type="WBParaSite" id="Gr19_v10_g886.t1">
    <property type="protein sequence ID" value="Gr19_v10_g886.t1"/>
    <property type="gene ID" value="Gr19_v10_g886"/>
</dbReference>
<organism evidence="2 3">
    <name type="scientific">Globodera rostochiensis</name>
    <name type="common">Golden nematode worm</name>
    <name type="synonym">Heterodera rostochiensis</name>
    <dbReference type="NCBI Taxonomy" id="31243"/>
    <lineage>
        <taxon>Eukaryota</taxon>
        <taxon>Metazoa</taxon>
        <taxon>Ecdysozoa</taxon>
        <taxon>Nematoda</taxon>
        <taxon>Chromadorea</taxon>
        <taxon>Rhabditida</taxon>
        <taxon>Tylenchina</taxon>
        <taxon>Tylenchomorpha</taxon>
        <taxon>Tylenchoidea</taxon>
        <taxon>Heteroderidae</taxon>
        <taxon>Heteroderinae</taxon>
        <taxon>Globodera</taxon>
    </lineage>
</organism>
<name>A0A914IDF1_GLORO</name>
<dbReference type="Proteomes" id="UP000887572">
    <property type="component" value="Unplaced"/>
</dbReference>
<evidence type="ECO:0000313" key="2">
    <source>
        <dbReference type="Proteomes" id="UP000887572"/>
    </source>
</evidence>
<evidence type="ECO:0000313" key="3">
    <source>
        <dbReference type="WBParaSite" id="Gr19_v10_g886.t1"/>
    </source>
</evidence>
<feature type="signal peptide" evidence="1">
    <location>
        <begin position="1"/>
        <end position="24"/>
    </location>
</feature>
<reference evidence="3" key="1">
    <citation type="submission" date="2022-11" db="UniProtKB">
        <authorList>
            <consortium name="WormBaseParasite"/>
        </authorList>
    </citation>
    <scope>IDENTIFICATION</scope>
</reference>